<evidence type="ECO:0000313" key="2">
    <source>
        <dbReference type="EMBL" id="VFU24784.1"/>
    </source>
</evidence>
<organism evidence="2">
    <name type="scientific">Salix viminalis</name>
    <name type="common">Common osier</name>
    <name type="synonym">Basket willow</name>
    <dbReference type="NCBI Taxonomy" id="40686"/>
    <lineage>
        <taxon>Eukaryota</taxon>
        <taxon>Viridiplantae</taxon>
        <taxon>Streptophyta</taxon>
        <taxon>Embryophyta</taxon>
        <taxon>Tracheophyta</taxon>
        <taxon>Spermatophyta</taxon>
        <taxon>Magnoliopsida</taxon>
        <taxon>eudicotyledons</taxon>
        <taxon>Gunneridae</taxon>
        <taxon>Pentapetalae</taxon>
        <taxon>rosids</taxon>
        <taxon>fabids</taxon>
        <taxon>Malpighiales</taxon>
        <taxon>Salicaceae</taxon>
        <taxon>Saliceae</taxon>
        <taxon>Salix</taxon>
    </lineage>
</organism>
<dbReference type="AlphaFoldDB" id="A0A6N2KAT5"/>
<gene>
    <name evidence="2" type="ORF">SVIM_LOCUS50134</name>
</gene>
<feature type="compositionally biased region" description="Basic and acidic residues" evidence="1">
    <location>
        <begin position="67"/>
        <end position="76"/>
    </location>
</feature>
<dbReference type="EMBL" id="CAADRP010000202">
    <property type="protein sequence ID" value="VFU24784.1"/>
    <property type="molecule type" value="Genomic_DNA"/>
</dbReference>
<sequence length="175" mass="19592">MEVARLDGGVYLGFGEKKEAAGDFNTLLHHASGHLPRNHQPTEPARAAKKDESRAHKNTRVGQSKEAFNKEKEGDKKKWGHQWVPAWHPWDPTWACKQGLGHVVSAALVPARHTGSNLAIFVAQLVSLLSSCYAPRVINEKTIDGKRFPSSMAGKAKSFLFYIWSYPYHDRYAGR</sequence>
<evidence type="ECO:0000256" key="1">
    <source>
        <dbReference type="SAM" id="MobiDB-lite"/>
    </source>
</evidence>
<reference evidence="2" key="1">
    <citation type="submission" date="2019-03" db="EMBL/GenBank/DDBJ databases">
        <authorList>
            <person name="Mank J."/>
            <person name="Almeida P."/>
        </authorList>
    </citation>
    <scope>NUCLEOTIDE SEQUENCE</scope>
    <source>
        <strain evidence="2">78183</strain>
    </source>
</reference>
<accession>A0A6N2KAT5</accession>
<name>A0A6N2KAT5_SALVM</name>
<feature type="compositionally biased region" description="Basic and acidic residues" evidence="1">
    <location>
        <begin position="46"/>
        <end position="55"/>
    </location>
</feature>
<proteinExistence type="predicted"/>
<protein>
    <submittedName>
        <fullName evidence="2">Uncharacterized protein</fullName>
    </submittedName>
</protein>
<feature type="region of interest" description="Disordered" evidence="1">
    <location>
        <begin position="25"/>
        <end position="76"/>
    </location>
</feature>